<dbReference type="PANTHER" id="PTHR43519:SF1">
    <property type="entry name" value="ATP-DEPENDENT RNA HELICASE HRPB"/>
    <property type="match status" value="1"/>
</dbReference>
<evidence type="ECO:0000313" key="4">
    <source>
        <dbReference type="Proteomes" id="UP001176940"/>
    </source>
</evidence>
<evidence type="ECO:0000256" key="2">
    <source>
        <dbReference type="ARBA" id="ARBA00022806"/>
    </source>
</evidence>
<organism evidence="3 4">
    <name type="scientific">Ranitomeya imitator</name>
    <name type="common">mimic poison frog</name>
    <dbReference type="NCBI Taxonomy" id="111125"/>
    <lineage>
        <taxon>Eukaryota</taxon>
        <taxon>Metazoa</taxon>
        <taxon>Chordata</taxon>
        <taxon>Craniata</taxon>
        <taxon>Vertebrata</taxon>
        <taxon>Euteleostomi</taxon>
        <taxon>Amphibia</taxon>
        <taxon>Batrachia</taxon>
        <taxon>Anura</taxon>
        <taxon>Neobatrachia</taxon>
        <taxon>Hyloidea</taxon>
        <taxon>Dendrobatidae</taxon>
        <taxon>Dendrobatinae</taxon>
        <taxon>Ranitomeya</taxon>
    </lineage>
</organism>
<keyword evidence="4" id="KW-1185">Reference proteome</keyword>
<protein>
    <submittedName>
        <fullName evidence="3">Uncharacterized protein</fullName>
    </submittedName>
</protein>
<evidence type="ECO:0000313" key="3">
    <source>
        <dbReference type="EMBL" id="CAJ0957109.1"/>
    </source>
</evidence>
<keyword evidence="2" id="KW-0347">Helicase</keyword>
<dbReference type="Proteomes" id="UP001176940">
    <property type="component" value="Unassembled WGS sequence"/>
</dbReference>
<keyword evidence="2" id="KW-0067">ATP-binding</keyword>
<name>A0ABN9M2B1_9NEOB</name>
<reference evidence="3" key="1">
    <citation type="submission" date="2023-07" db="EMBL/GenBank/DDBJ databases">
        <authorList>
            <person name="Stuckert A."/>
        </authorList>
    </citation>
    <scope>NUCLEOTIDE SEQUENCE</scope>
</reference>
<accession>A0ABN9M2B1</accession>
<comment type="caution">
    <text evidence="3">The sequence shown here is derived from an EMBL/GenBank/DDBJ whole genome shotgun (WGS) entry which is preliminary data.</text>
</comment>
<keyword evidence="1" id="KW-0378">Hydrolase</keyword>
<evidence type="ECO:0000256" key="1">
    <source>
        <dbReference type="ARBA" id="ARBA00022801"/>
    </source>
</evidence>
<sequence>MTSDRRTPNCDIEEPPRHQDTVDLRLFFDTKRDNWRQREEQLLKRIGGQNKEWRLSILCLYYWFEPLLTELLRRSWYGRRYQLANGMGAMLSADNAFTQYEYLVAPLLLQGNHAPDARILLLAFPLDIALLTSQCPALFSESDTVVWDEKTRHIKSESSIKPLAKPSEQELQQAILTSIRENGLEMLNFFRISTTITLTAVMR</sequence>
<dbReference type="PANTHER" id="PTHR43519">
    <property type="entry name" value="ATP-DEPENDENT RNA HELICASE HRPB"/>
    <property type="match status" value="1"/>
</dbReference>
<dbReference type="EMBL" id="CAUEEQ010043197">
    <property type="protein sequence ID" value="CAJ0957109.1"/>
    <property type="molecule type" value="Genomic_DNA"/>
</dbReference>
<proteinExistence type="predicted"/>
<gene>
    <name evidence="3" type="ORF">RIMI_LOCUS15820887</name>
</gene>
<keyword evidence="2" id="KW-0547">Nucleotide-binding</keyword>